<evidence type="ECO:0000256" key="1">
    <source>
        <dbReference type="SAM" id="MobiDB-lite"/>
    </source>
</evidence>
<sequence length="255" mass="27779">DDPDRHHRRACPSRRPPAVDARPGPFRPGRDRPGHPAGARGARLGRARAGTAPRRALDRPGRVPREAQLLGGLRTGTAPRRADRGAAARRGGLPLPDAAAAGRRRAGGPGPRRRLVRVARLAGRPVAAHRGRVRGRAVPVHAPAPRGRWQRRAGPVAVLRARAPGRDRRRPGRCHGRRCDAGAHTAGTCHLAGPDRSGRRAAPARARRTARRASAGVRLRPDRLRRGRGRRPARARAPARAGQDRTLRNRRRRHM</sequence>
<protein>
    <submittedName>
        <fullName evidence="2">Flavodoxin reductases (Ferredoxin-NADPH reductases) family 1</fullName>
    </submittedName>
</protein>
<proteinExistence type="predicted"/>
<feature type="compositionally biased region" description="Low complexity" evidence="1">
    <location>
        <begin position="35"/>
        <end position="54"/>
    </location>
</feature>
<feature type="compositionally biased region" description="Basic residues" evidence="1">
    <location>
        <begin position="225"/>
        <end position="234"/>
    </location>
</feature>
<organism evidence="2">
    <name type="scientific">uncultured Frankineae bacterium</name>
    <dbReference type="NCBI Taxonomy" id="437475"/>
    <lineage>
        <taxon>Bacteria</taxon>
        <taxon>Bacillati</taxon>
        <taxon>Actinomycetota</taxon>
        <taxon>Actinomycetes</taxon>
        <taxon>Frankiales</taxon>
        <taxon>environmental samples</taxon>
    </lineage>
</organism>
<feature type="compositionally biased region" description="Low complexity" evidence="1">
    <location>
        <begin position="88"/>
        <end position="101"/>
    </location>
</feature>
<feature type="region of interest" description="Disordered" evidence="1">
    <location>
        <begin position="1"/>
        <end position="114"/>
    </location>
</feature>
<feature type="region of interest" description="Disordered" evidence="1">
    <location>
        <begin position="191"/>
        <end position="255"/>
    </location>
</feature>
<reference evidence="2" key="1">
    <citation type="submission" date="2020-02" db="EMBL/GenBank/DDBJ databases">
        <authorList>
            <person name="Meier V. D."/>
        </authorList>
    </citation>
    <scope>NUCLEOTIDE SEQUENCE</scope>
    <source>
        <strain evidence="2">AVDCRST_MAG07</strain>
    </source>
</reference>
<dbReference type="EMBL" id="CADCUB010000106">
    <property type="protein sequence ID" value="CAA9337897.1"/>
    <property type="molecule type" value="Genomic_DNA"/>
</dbReference>
<name>A0A6J4LRJ6_9ACTN</name>
<feature type="compositionally biased region" description="Basic and acidic residues" evidence="1">
    <location>
        <begin position="55"/>
        <end position="65"/>
    </location>
</feature>
<gene>
    <name evidence="2" type="ORF">AVDCRST_MAG07-2195</name>
</gene>
<feature type="non-terminal residue" evidence="2">
    <location>
        <position position="255"/>
    </location>
</feature>
<feature type="non-terminal residue" evidence="2">
    <location>
        <position position="1"/>
    </location>
</feature>
<dbReference type="AlphaFoldDB" id="A0A6J4LRJ6"/>
<feature type="compositionally biased region" description="Low complexity" evidence="1">
    <location>
        <begin position="192"/>
        <end position="204"/>
    </location>
</feature>
<feature type="compositionally biased region" description="Basic residues" evidence="1">
    <location>
        <begin position="102"/>
        <end position="114"/>
    </location>
</feature>
<evidence type="ECO:0000313" key="2">
    <source>
        <dbReference type="EMBL" id="CAA9337897.1"/>
    </source>
</evidence>
<accession>A0A6J4LRJ6</accession>
<feature type="compositionally biased region" description="Basic residues" evidence="1">
    <location>
        <begin position="1"/>
        <end position="12"/>
    </location>
</feature>